<gene>
    <name evidence="2" type="ORF">Val02_13610</name>
</gene>
<evidence type="ECO:0000256" key="1">
    <source>
        <dbReference type="SAM" id="Phobius"/>
    </source>
</evidence>
<comment type="caution">
    <text evidence="2">The sequence shown here is derived from an EMBL/GenBank/DDBJ whole genome shotgun (WGS) entry which is preliminary data.</text>
</comment>
<keyword evidence="1" id="KW-0812">Transmembrane</keyword>
<organism evidence="2 3">
    <name type="scientific">Virgisporangium aliadipatigenens</name>
    <dbReference type="NCBI Taxonomy" id="741659"/>
    <lineage>
        <taxon>Bacteria</taxon>
        <taxon>Bacillati</taxon>
        <taxon>Actinomycetota</taxon>
        <taxon>Actinomycetes</taxon>
        <taxon>Micromonosporales</taxon>
        <taxon>Micromonosporaceae</taxon>
        <taxon>Virgisporangium</taxon>
    </lineage>
</organism>
<reference evidence="2" key="1">
    <citation type="submission" date="2021-01" db="EMBL/GenBank/DDBJ databases">
        <title>Whole genome shotgun sequence of Virgisporangium aliadipatigenens NBRC 105644.</title>
        <authorList>
            <person name="Komaki H."/>
            <person name="Tamura T."/>
        </authorList>
    </citation>
    <scope>NUCLEOTIDE SEQUENCE</scope>
    <source>
        <strain evidence="2">NBRC 105644</strain>
    </source>
</reference>
<feature type="transmembrane region" description="Helical" evidence="1">
    <location>
        <begin position="149"/>
        <end position="170"/>
    </location>
</feature>
<dbReference type="RefSeq" id="WP_203898052.1">
    <property type="nucleotide sequence ID" value="NZ_BOPF01000004.1"/>
</dbReference>
<keyword evidence="3" id="KW-1185">Reference proteome</keyword>
<proteinExistence type="predicted"/>
<evidence type="ECO:0000313" key="2">
    <source>
        <dbReference type="EMBL" id="GIJ44475.1"/>
    </source>
</evidence>
<dbReference type="EMBL" id="BOPF01000004">
    <property type="protein sequence ID" value="GIJ44475.1"/>
    <property type="molecule type" value="Genomic_DNA"/>
</dbReference>
<dbReference type="Proteomes" id="UP000619260">
    <property type="component" value="Unassembled WGS sequence"/>
</dbReference>
<protein>
    <submittedName>
        <fullName evidence="2">Uncharacterized protein</fullName>
    </submittedName>
</protein>
<keyword evidence="1" id="KW-1133">Transmembrane helix</keyword>
<feature type="transmembrane region" description="Helical" evidence="1">
    <location>
        <begin position="182"/>
        <end position="209"/>
    </location>
</feature>
<feature type="transmembrane region" description="Helical" evidence="1">
    <location>
        <begin position="118"/>
        <end position="137"/>
    </location>
</feature>
<name>A0A8J3YIA3_9ACTN</name>
<accession>A0A8J3YIA3</accession>
<evidence type="ECO:0000313" key="3">
    <source>
        <dbReference type="Proteomes" id="UP000619260"/>
    </source>
</evidence>
<keyword evidence="1" id="KW-0472">Membrane</keyword>
<dbReference type="AlphaFoldDB" id="A0A8J3YIA3"/>
<sequence>MSWSEYAAAARELAELRNADDAADADRVSLARTAQRDLEKLTKHLGAQQEHLVELSRTLNLPAPHIGKAGRSPVTSIAEALHRAADAANAADDAAREAGNAASKPILFPELSPGSRNALIYTFWSMIGWVLQCGLLTASDEGALETAPWALCGLPAVAFFAGFITVSTLGKPRTGGADYPKHLRLGGVICFVGMPVFWIALVAATKLLFS</sequence>